<sequence length="90" mass="9984">MTMFGKWAGGNRIVPHTPRCLRWPPHVGNALHRFEYGVNVVVFIAKVHGGTCTQAFSGDTCCSRVGKWVSWREPIEFKLGVHGQLKSGSC</sequence>
<proteinExistence type="predicted"/>
<dbReference type="Proteomes" id="UP000188268">
    <property type="component" value="Unassembled WGS sequence"/>
</dbReference>
<gene>
    <name evidence="1" type="ORF">CCACVL1_18437</name>
</gene>
<evidence type="ECO:0000313" key="2">
    <source>
        <dbReference type="Proteomes" id="UP000188268"/>
    </source>
</evidence>
<accession>A0A1R3HLB5</accession>
<dbReference type="AlphaFoldDB" id="A0A1R3HLB5"/>
<keyword evidence="2" id="KW-1185">Reference proteome</keyword>
<evidence type="ECO:0000313" key="1">
    <source>
        <dbReference type="EMBL" id="OMO71119.1"/>
    </source>
</evidence>
<reference evidence="1 2" key="1">
    <citation type="submission" date="2013-09" db="EMBL/GenBank/DDBJ databases">
        <title>Corchorus capsularis genome sequencing.</title>
        <authorList>
            <person name="Alam M."/>
            <person name="Haque M.S."/>
            <person name="Islam M.S."/>
            <person name="Emdad E.M."/>
            <person name="Islam M.M."/>
            <person name="Ahmed B."/>
            <person name="Halim A."/>
            <person name="Hossen Q.M.M."/>
            <person name="Hossain M.Z."/>
            <person name="Ahmed R."/>
            <person name="Khan M.M."/>
            <person name="Islam R."/>
            <person name="Rashid M.M."/>
            <person name="Khan S.A."/>
            <person name="Rahman M.S."/>
            <person name="Alam M."/>
        </authorList>
    </citation>
    <scope>NUCLEOTIDE SEQUENCE [LARGE SCALE GENOMIC DNA]</scope>
    <source>
        <strain evidence="2">cv. CVL-1</strain>
        <tissue evidence="1">Whole seedling</tissue>
    </source>
</reference>
<dbReference type="EMBL" id="AWWV01011704">
    <property type="protein sequence ID" value="OMO71119.1"/>
    <property type="molecule type" value="Genomic_DNA"/>
</dbReference>
<protein>
    <submittedName>
        <fullName evidence="1">Uncharacterized protein</fullName>
    </submittedName>
</protein>
<organism evidence="1 2">
    <name type="scientific">Corchorus capsularis</name>
    <name type="common">Jute</name>
    <dbReference type="NCBI Taxonomy" id="210143"/>
    <lineage>
        <taxon>Eukaryota</taxon>
        <taxon>Viridiplantae</taxon>
        <taxon>Streptophyta</taxon>
        <taxon>Embryophyta</taxon>
        <taxon>Tracheophyta</taxon>
        <taxon>Spermatophyta</taxon>
        <taxon>Magnoliopsida</taxon>
        <taxon>eudicotyledons</taxon>
        <taxon>Gunneridae</taxon>
        <taxon>Pentapetalae</taxon>
        <taxon>rosids</taxon>
        <taxon>malvids</taxon>
        <taxon>Malvales</taxon>
        <taxon>Malvaceae</taxon>
        <taxon>Grewioideae</taxon>
        <taxon>Apeibeae</taxon>
        <taxon>Corchorus</taxon>
    </lineage>
</organism>
<name>A0A1R3HLB5_COCAP</name>
<dbReference type="Gramene" id="OMO71119">
    <property type="protein sequence ID" value="OMO71119"/>
    <property type="gene ID" value="CCACVL1_18437"/>
</dbReference>
<comment type="caution">
    <text evidence="1">The sequence shown here is derived from an EMBL/GenBank/DDBJ whole genome shotgun (WGS) entry which is preliminary data.</text>
</comment>